<reference evidence="1" key="1">
    <citation type="submission" date="2020-08" db="EMBL/GenBank/DDBJ databases">
        <title>Genome public.</title>
        <authorList>
            <person name="Liu C."/>
            <person name="Sun Q."/>
        </authorList>
    </citation>
    <scope>NUCLEOTIDE SEQUENCE</scope>
    <source>
        <strain evidence="1">NSJ-64</strain>
    </source>
</reference>
<name>A0A926ER67_9FIRM</name>
<dbReference type="RefSeq" id="WP_262395940.1">
    <property type="nucleotide sequence ID" value="NZ_JACRTD010000008.1"/>
</dbReference>
<dbReference type="Proteomes" id="UP000623678">
    <property type="component" value="Unassembled WGS sequence"/>
</dbReference>
<accession>A0A926ER67</accession>
<protein>
    <submittedName>
        <fullName evidence="1">Uncharacterized protein</fullName>
    </submittedName>
</protein>
<proteinExistence type="predicted"/>
<keyword evidence="2" id="KW-1185">Reference proteome</keyword>
<dbReference type="EMBL" id="JACRTD010000008">
    <property type="protein sequence ID" value="MBC8586221.1"/>
    <property type="molecule type" value="Genomic_DNA"/>
</dbReference>
<evidence type="ECO:0000313" key="1">
    <source>
        <dbReference type="EMBL" id="MBC8586221.1"/>
    </source>
</evidence>
<gene>
    <name evidence="1" type="ORF">H8705_11570</name>
</gene>
<dbReference type="AlphaFoldDB" id="A0A926ER67"/>
<organism evidence="1 2">
    <name type="scientific">Youxingia wuxianensis</name>
    <dbReference type="NCBI Taxonomy" id="2763678"/>
    <lineage>
        <taxon>Bacteria</taxon>
        <taxon>Bacillati</taxon>
        <taxon>Bacillota</taxon>
        <taxon>Clostridia</taxon>
        <taxon>Eubacteriales</taxon>
        <taxon>Oscillospiraceae</taxon>
        <taxon>Youxingia</taxon>
    </lineage>
</organism>
<sequence length="114" mass="12633">MTTKTDNPIAEYLKTYHKGAQSVISSRELEAAFHIRGPDLRRLINSLRGDGIPICSSDSGYYYAGTEEELQRTIRQLRSRIKKIAHAERGLTKALEQSIDSGQISLPLEGGDTA</sequence>
<comment type="caution">
    <text evidence="1">The sequence shown here is derived from an EMBL/GenBank/DDBJ whole genome shotgun (WGS) entry which is preliminary data.</text>
</comment>
<evidence type="ECO:0000313" key="2">
    <source>
        <dbReference type="Proteomes" id="UP000623678"/>
    </source>
</evidence>